<protein>
    <recommendedName>
        <fullName evidence="2">LanC-like protein 3 homolog</fullName>
    </recommendedName>
</protein>
<evidence type="ECO:0000256" key="2">
    <source>
        <dbReference type="ARBA" id="ARBA00069999"/>
    </source>
</evidence>
<dbReference type="InterPro" id="IPR020464">
    <property type="entry name" value="LanC-like_prot_euk"/>
</dbReference>
<evidence type="ECO:0000256" key="3">
    <source>
        <dbReference type="PIRSR" id="PIRSR607822-1"/>
    </source>
</evidence>
<dbReference type="Pfam" id="PF05147">
    <property type="entry name" value="LANC_like"/>
    <property type="match status" value="1"/>
</dbReference>
<dbReference type="GeneID" id="112593978"/>
<dbReference type="Gene3D" id="1.50.10.10">
    <property type="match status" value="1"/>
</dbReference>
<feature type="binding site" evidence="3">
    <location>
        <position position="280"/>
    </location>
    <ligand>
        <name>Zn(2+)</name>
        <dbReference type="ChEBI" id="CHEBI:29105"/>
    </ligand>
</feature>
<dbReference type="GO" id="GO:0005886">
    <property type="term" value="C:plasma membrane"/>
    <property type="evidence" value="ECO:0007669"/>
    <property type="project" value="TreeGrafter"/>
</dbReference>
<dbReference type="CDD" id="cd04794">
    <property type="entry name" value="euk_LANCL"/>
    <property type="match status" value="1"/>
</dbReference>
<dbReference type="GO" id="GO:0031179">
    <property type="term" value="P:peptide modification"/>
    <property type="evidence" value="ECO:0007669"/>
    <property type="project" value="InterPro"/>
</dbReference>
<dbReference type="GO" id="GO:0005975">
    <property type="term" value="P:carbohydrate metabolic process"/>
    <property type="evidence" value="ECO:0007669"/>
    <property type="project" value="InterPro"/>
</dbReference>
<dbReference type="RefSeq" id="XP_025194349.1">
    <property type="nucleotide sequence ID" value="XM_025338564.1"/>
</dbReference>
<dbReference type="PANTHER" id="PTHR12736:SF7">
    <property type="entry name" value="LANC-LIKE PROTEIN 3"/>
    <property type="match status" value="1"/>
</dbReference>
<dbReference type="FunFam" id="1.50.10.10:FF:000012">
    <property type="entry name" value="LanC-like protein 3"/>
    <property type="match status" value="1"/>
</dbReference>
<name>A0A2H8TQM8_9HEMI</name>
<dbReference type="SMART" id="SM01260">
    <property type="entry name" value="LANC_like"/>
    <property type="match status" value="1"/>
</dbReference>
<dbReference type="OrthoDB" id="10257263at2759"/>
<organism evidence="4">
    <name type="scientific">Melanaphis sacchari</name>
    <dbReference type="NCBI Taxonomy" id="742174"/>
    <lineage>
        <taxon>Eukaryota</taxon>
        <taxon>Metazoa</taxon>
        <taxon>Ecdysozoa</taxon>
        <taxon>Arthropoda</taxon>
        <taxon>Hexapoda</taxon>
        <taxon>Insecta</taxon>
        <taxon>Pterygota</taxon>
        <taxon>Neoptera</taxon>
        <taxon>Paraneoptera</taxon>
        <taxon>Hemiptera</taxon>
        <taxon>Sternorrhyncha</taxon>
        <taxon>Aphidomorpha</taxon>
        <taxon>Aphidoidea</taxon>
        <taxon>Aphididae</taxon>
        <taxon>Aphidini</taxon>
        <taxon>Melanaphis</taxon>
    </lineage>
</organism>
<dbReference type="InterPro" id="IPR012341">
    <property type="entry name" value="6hp_glycosidase-like_sf"/>
</dbReference>
<evidence type="ECO:0000313" key="4">
    <source>
        <dbReference type="EMBL" id="MBW16504.1"/>
    </source>
</evidence>
<dbReference type="AlphaFoldDB" id="A0A2H8TQM8"/>
<proteinExistence type="inferred from homology"/>
<dbReference type="PANTHER" id="PTHR12736">
    <property type="entry name" value="LANC-LIKE PROTEIN"/>
    <property type="match status" value="1"/>
</dbReference>
<comment type="similarity">
    <text evidence="1">Belongs to the LanC-like protein family.</text>
</comment>
<dbReference type="PRINTS" id="PR01950">
    <property type="entry name" value="LANCSUPER"/>
</dbReference>
<sequence length="405" mass="45558">MPKRYFDNVFPDGQEVDSNMSYDFLKQSVYSLMEDVSRNASLSLDNDLYIGTTGIAYMYYHLATSEGFKNDSPALLNKAVEVSRLMQHNSSEKSSHQFICGDAGVNAVYAAIFHKIGDEKTAEIYLENFKKGLAVCKPINFFKPGGDELFVGRTGYLFGLLWLEKVFDRKIIADQDIIQLCLTIVESGRNYSKKNKSIFPLMYSYYNTEYLGAAHGLCTILQVLISFPCFIKNEQNAMQDIKKCIDILISLQTTSGNFPCAMDELGSRKRPEKDELVHWCHGAPGVVYLLAKAYLVFKEPSYLECCLKCGDLVWAKGLLKKGPGLCHGIAGNGYVFLLLYRLTGDTKHLNRAVQFGKFVFTDECIQGSRRPDNLYSLYEGLAGTVCYLSDLIQPDKASFPFLDVF</sequence>
<reference evidence="4" key="1">
    <citation type="submission" date="2017-10" db="EMBL/GenBank/DDBJ databases">
        <title>Transcriptome Assembly of Sugarcane Aphid Adults.</title>
        <authorList>
            <person name="Scully E.D."/>
            <person name="Palmer N.A."/>
            <person name="Geib S.M."/>
            <person name="Sarath G."/>
            <person name="Sattler S.E."/>
        </authorList>
    </citation>
    <scope>NUCLEOTIDE SEQUENCE</scope>
    <source>
        <tissue evidence="4">Whole body</tissue>
    </source>
</reference>
<dbReference type="InterPro" id="IPR007822">
    <property type="entry name" value="LANC-like"/>
</dbReference>
<keyword evidence="3" id="KW-0479">Metal-binding</keyword>
<keyword evidence="3" id="KW-0862">Zinc</keyword>
<accession>A0A2H8TQM8</accession>
<dbReference type="GO" id="GO:0046872">
    <property type="term" value="F:metal ion binding"/>
    <property type="evidence" value="ECO:0007669"/>
    <property type="project" value="UniProtKB-KW"/>
</dbReference>
<dbReference type="PRINTS" id="PR01951">
    <property type="entry name" value="LANCEUKARYTE"/>
</dbReference>
<evidence type="ECO:0000256" key="1">
    <source>
        <dbReference type="ARBA" id="ARBA00007179"/>
    </source>
</evidence>
<dbReference type="EMBL" id="GFXV01004699">
    <property type="protein sequence ID" value="MBW16504.1"/>
    <property type="molecule type" value="Transcribed_RNA"/>
</dbReference>
<feature type="binding site" evidence="3">
    <location>
        <position position="327"/>
    </location>
    <ligand>
        <name>Zn(2+)</name>
        <dbReference type="ChEBI" id="CHEBI:29105"/>
    </ligand>
</feature>
<feature type="binding site" evidence="3">
    <location>
        <position position="326"/>
    </location>
    <ligand>
        <name>Zn(2+)</name>
        <dbReference type="ChEBI" id="CHEBI:29105"/>
    </ligand>
</feature>
<dbReference type="SUPFAM" id="SSF158745">
    <property type="entry name" value="LanC-like"/>
    <property type="match status" value="1"/>
</dbReference>